<name>A0AA38HFD0_9TREE</name>
<accession>A0AA38HFD0</accession>
<evidence type="ECO:0000313" key="2">
    <source>
        <dbReference type="EMBL" id="KAI9639485.1"/>
    </source>
</evidence>
<gene>
    <name evidence="2" type="ORF">MKK02DRAFT_29537</name>
</gene>
<protein>
    <submittedName>
        <fullName evidence="2">Uncharacterized protein</fullName>
    </submittedName>
</protein>
<feature type="region of interest" description="Disordered" evidence="1">
    <location>
        <begin position="671"/>
        <end position="698"/>
    </location>
</feature>
<sequence length="698" mass="75833">MSSPHTAHKKNDQSVDPVPDVQSEVSIEVSEEAKSTIRTALEEYETSLNDLSPRIDIFSELEELISKREVVGPKEDDVHTCQVQGWLENARATWDGLQGVLIAARDSFGTPGPSFLGSLNHALGLESDVTELLNLWCPGGGRSMWRAEGVEAMDQELVGTRRNFLHSVGSCQAGIYKEVISSPMHPHSAVGKVSCPSWSLEKLTLTRATKKGQHQQAAEAQDSHYHETLTAWRVGREPTGPPGADSTLYESKLEELESARETLLNQTQLVRKGLAPDVERQSGDVVEDITGLVPFQTNLFTIGDQHIKGLAVRRREAAASKRSTASSSVVALASESFFTEPFQPYSALQKYFGRDTSTSAPTEADTKYRTLYQDDRLAREHGIGRIPIPGWYTIVYQARTLPEPRPAQFVPNVQKWWCLTSDKVVPVIGHSSRSSASADQKVLQGYLRAETEIRSHSTRAATQKAAHGRRSGGKRCGNFGIPALIPGAAPHSPGWQMLHPSSTHLQHEARSSQPLGINTASSMIVLTWKATSQLGLTSRRCVSPTGATSPVPSTASQLASHLQQMAAKYGINLFAIKDTEEEPGDGTPDCASDAEDGDSGAPMAGKHSEAQLEDRTSTLPSQQYPKRPVPSQKVLDDVLVSLPLPAEMLTLSNKHLRGLAVRWAFAAKAAKRRTKKASRVSSRPKESSGAGPSSSLTL</sequence>
<dbReference type="RefSeq" id="XP_052949262.1">
    <property type="nucleotide sequence ID" value="XM_053087845.1"/>
</dbReference>
<comment type="caution">
    <text evidence="2">The sequence shown here is derived from an EMBL/GenBank/DDBJ whole genome shotgun (WGS) entry which is preliminary data.</text>
</comment>
<keyword evidence="3" id="KW-1185">Reference proteome</keyword>
<reference evidence="2" key="1">
    <citation type="journal article" date="2022" name="G3 (Bethesda)">
        <title>High quality genome of the basidiomycete yeast Dioszegia hungarica PDD-24b-2 isolated from cloud water.</title>
        <authorList>
            <person name="Jarrige D."/>
            <person name="Haridas S."/>
            <person name="Bleykasten-Grosshans C."/>
            <person name="Joly M."/>
            <person name="Nadalig T."/>
            <person name="Sancelme M."/>
            <person name="Vuilleumier S."/>
            <person name="Grigoriev I.V."/>
            <person name="Amato P."/>
            <person name="Bringel F."/>
        </authorList>
    </citation>
    <scope>NUCLEOTIDE SEQUENCE</scope>
    <source>
        <strain evidence="2">PDD-24b-2</strain>
    </source>
</reference>
<organism evidence="2 3">
    <name type="scientific">Dioszegia hungarica</name>
    <dbReference type="NCBI Taxonomy" id="4972"/>
    <lineage>
        <taxon>Eukaryota</taxon>
        <taxon>Fungi</taxon>
        <taxon>Dikarya</taxon>
        <taxon>Basidiomycota</taxon>
        <taxon>Agaricomycotina</taxon>
        <taxon>Tremellomycetes</taxon>
        <taxon>Tremellales</taxon>
        <taxon>Bulleribasidiaceae</taxon>
        <taxon>Dioszegia</taxon>
    </lineage>
</organism>
<dbReference type="AlphaFoldDB" id="A0AA38HFD0"/>
<feature type="region of interest" description="Disordered" evidence="1">
    <location>
        <begin position="454"/>
        <end position="473"/>
    </location>
</feature>
<evidence type="ECO:0000256" key="1">
    <source>
        <dbReference type="SAM" id="MobiDB-lite"/>
    </source>
</evidence>
<dbReference type="Proteomes" id="UP001164286">
    <property type="component" value="Unassembled WGS sequence"/>
</dbReference>
<feature type="region of interest" description="Disordered" evidence="1">
    <location>
        <begin position="1"/>
        <end position="29"/>
    </location>
</feature>
<proteinExistence type="predicted"/>
<feature type="compositionally biased region" description="Basic and acidic residues" evidence="1">
    <location>
        <begin position="606"/>
        <end position="616"/>
    </location>
</feature>
<feature type="region of interest" description="Disordered" evidence="1">
    <location>
        <begin position="579"/>
        <end position="630"/>
    </location>
</feature>
<dbReference type="GeneID" id="77727050"/>
<dbReference type="EMBL" id="JAKWFO010000001">
    <property type="protein sequence ID" value="KAI9639485.1"/>
    <property type="molecule type" value="Genomic_DNA"/>
</dbReference>
<evidence type="ECO:0000313" key="3">
    <source>
        <dbReference type="Proteomes" id="UP001164286"/>
    </source>
</evidence>